<dbReference type="PANTHER" id="PTHR43673:SF3">
    <property type="entry name" value="NAD(P)H NITROREDUCTASE YODC-RELATED"/>
    <property type="match status" value="1"/>
</dbReference>
<dbReference type="Pfam" id="PF00881">
    <property type="entry name" value="Nitroreductase"/>
    <property type="match status" value="1"/>
</dbReference>
<dbReference type="InterPro" id="IPR029479">
    <property type="entry name" value="Nitroreductase"/>
</dbReference>
<dbReference type="PANTHER" id="PTHR43673">
    <property type="entry name" value="NAD(P)H NITROREDUCTASE YDGI-RELATED"/>
    <property type="match status" value="1"/>
</dbReference>
<sequence length="208" mass="23024">MTTSTLEQNVLTVMQERRSTKEYDTNAEISREELMELLEVTGQSPSAWNLQHWNFLAFHNKESQERLLPIAYNQQQIADASAVIAVLGDLRANENVDPVFEPAVNAGMLSDEIKQALNGQIQAAYESEQFGRDAAFTNASLAAMQFMLAAKAKGWDTCPIGGFSASSLIEEFEISDRYVPVMLITVGKGMKEARPSGRLDINDLVSFV</sequence>
<evidence type="ECO:0000313" key="5">
    <source>
        <dbReference type="Proteomes" id="UP000031972"/>
    </source>
</evidence>
<organism evidence="4 5">
    <name type="scientific">Jeotgalibacillus campisalis</name>
    <dbReference type="NCBI Taxonomy" id="220754"/>
    <lineage>
        <taxon>Bacteria</taxon>
        <taxon>Bacillati</taxon>
        <taxon>Bacillota</taxon>
        <taxon>Bacilli</taxon>
        <taxon>Bacillales</taxon>
        <taxon>Caryophanaceae</taxon>
        <taxon>Jeotgalibacillus</taxon>
    </lineage>
</organism>
<evidence type="ECO:0000256" key="1">
    <source>
        <dbReference type="ARBA" id="ARBA00007118"/>
    </source>
</evidence>
<name>A0A0C2VQU1_9BACL</name>
<reference evidence="4 5" key="1">
    <citation type="submission" date="2015-01" db="EMBL/GenBank/DDBJ databases">
        <title>Jeotgalibacillus campisalis genome sequencing.</title>
        <authorList>
            <person name="Goh K.M."/>
            <person name="Chan K.-G."/>
            <person name="Yaakop A.S."/>
            <person name="Ee R."/>
            <person name="Gan H.M."/>
            <person name="Chan C.S."/>
        </authorList>
    </citation>
    <scope>NUCLEOTIDE SEQUENCE [LARGE SCALE GENOMIC DNA]</scope>
    <source>
        <strain evidence="4 5">SF-57</strain>
    </source>
</reference>
<evidence type="ECO:0000313" key="4">
    <source>
        <dbReference type="EMBL" id="KIL46821.1"/>
    </source>
</evidence>
<dbReference type="Gene3D" id="3.40.109.10">
    <property type="entry name" value="NADH Oxidase"/>
    <property type="match status" value="1"/>
</dbReference>
<evidence type="ECO:0000256" key="2">
    <source>
        <dbReference type="ARBA" id="ARBA00023002"/>
    </source>
</evidence>
<keyword evidence="2" id="KW-0560">Oxidoreductase</keyword>
<gene>
    <name evidence="4" type="ORF">KR50_25180</name>
</gene>
<accession>A0A0C2VQU1</accession>
<dbReference type="CDD" id="cd02137">
    <property type="entry name" value="MhqN-like"/>
    <property type="match status" value="1"/>
</dbReference>
<dbReference type="InterPro" id="IPR000415">
    <property type="entry name" value="Nitroreductase-like"/>
</dbReference>
<comment type="similarity">
    <text evidence="1">Belongs to the nitroreductase family.</text>
</comment>
<dbReference type="AlphaFoldDB" id="A0A0C2VQU1"/>
<evidence type="ECO:0000259" key="3">
    <source>
        <dbReference type="Pfam" id="PF00881"/>
    </source>
</evidence>
<comment type="caution">
    <text evidence="4">The sequence shown here is derived from an EMBL/GenBank/DDBJ whole genome shotgun (WGS) entry which is preliminary data.</text>
</comment>
<proteinExistence type="inferred from homology"/>
<dbReference type="SUPFAM" id="SSF55469">
    <property type="entry name" value="FMN-dependent nitroreductase-like"/>
    <property type="match status" value="1"/>
</dbReference>
<dbReference type="RefSeq" id="WP_041058869.1">
    <property type="nucleotide sequence ID" value="NZ_JXRR01000016.1"/>
</dbReference>
<dbReference type="EMBL" id="JXRR01000016">
    <property type="protein sequence ID" value="KIL46821.1"/>
    <property type="molecule type" value="Genomic_DNA"/>
</dbReference>
<keyword evidence="5" id="KW-1185">Reference proteome</keyword>
<feature type="domain" description="Nitroreductase" evidence="3">
    <location>
        <begin position="15"/>
        <end position="188"/>
    </location>
</feature>
<dbReference type="Proteomes" id="UP000031972">
    <property type="component" value="Unassembled WGS sequence"/>
</dbReference>
<dbReference type="GO" id="GO:0016491">
    <property type="term" value="F:oxidoreductase activity"/>
    <property type="evidence" value="ECO:0007669"/>
    <property type="project" value="UniProtKB-KW"/>
</dbReference>
<dbReference type="PATRIC" id="fig|220754.4.peg.2533"/>
<dbReference type="OrthoDB" id="9782629at2"/>
<protein>
    <submittedName>
        <fullName evidence="4">NAD(P)H nitroreductase</fullName>
    </submittedName>
</protein>